<dbReference type="AlphaFoldDB" id="A0AA35SLR4"/>
<reference evidence="2" key="1">
    <citation type="submission" date="2023-03" db="EMBL/GenBank/DDBJ databases">
        <authorList>
            <person name="Steffen K."/>
            <person name="Cardenas P."/>
        </authorList>
    </citation>
    <scope>NUCLEOTIDE SEQUENCE</scope>
</reference>
<feature type="region of interest" description="Disordered" evidence="1">
    <location>
        <begin position="1"/>
        <end position="25"/>
    </location>
</feature>
<dbReference type="EMBL" id="CASHTH010002574">
    <property type="protein sequence ID" value="CAI8031904.1"/>
    <property type="molecule type" value="Genomic_DNA"/>
</dbReference>
<accession>A0AA35SLR4</accession>
<name>A0AA35SLR4_GEOBA</name>
<evidence type="ECO:0000313" key="3">
    <source>
        <dbReference type="Proteomes" id="UP001174909"/>
    </source>
</evidence>
<sequence>MGPSKEVGEQIQNGPGPKISAKVVAPRSSEEGKNYVFLRCVGRVGMP</sequence>
<evidence type="ECO:0000256" key="1">
    <source>
        <dbReference type="SAM" id="MobiDB-lite"/>
    </source>
</evidence>
<organism evidence="2 3">
    <name type="scientific">Geodia barretti</name>
    <name type="common">Barrett's horny sponge</name>
    <dbReference type="NCBI Taxonomy" id="519541"/>
    <lineage>
        <taxon>Eukaryota</taxon>
        <taxon>Metazoa</taxon>
        <taxon>Porifera</taxon>
        <taxon>Demospongiae</taxon>
        <taxon>Heteroscleromorpha</taxon>
        <taxon>Tetractinellida</taxon>
        <taxon>Astrophorina</taxon>
        <taxon>Geodiidae</taxon>
        <taxon>Geodia</taxon>
    </lineage>
</organism>
<dbReference type="Proteomes" id="UP001174909">
    <property type="component" value="Unassembled WGS sequence"/>
</dbReference>
<gene>
    <name evidence="2" type="ORF">GBAR_LOCUS18066</name>
</gene>
<protein>
    <submittedName>
        <fullName evidence="2">Uncharacterized protein</fullName>
    </submittedName>
</protein>
<proteinExistence type="predicted"/>
<evidence type="ECO:0000313" key="2">
    <source>
        <dbReference type="EMBL" id="CAI8031904.1"/>
    </source>
</evidence>
<comment type="caution">
    <text evidence="2">The sequence shown here is derived from an EMBL/GenBank/DDBJ whole genome shotgun (WGS) entry which is preliminary data.</text>
</comment>
<keyword evidence="3" id="KW-1185">Reference proteome</keyword>